<protein>
    <recommendedName>
        <fullName evidence="3">Copia protein</fullName>
    </recommendedName>
</protein>
<dbReference type="AlphaFoldDB" id="A0A8R2H4I7"/>
<reference evidence="2" key="1">
    <citation type="submission" date="2010-06" db="EMBL/GenBank/DDBJ databases">
        <authorList>
            <person name="Jiang H."/>
            <person name="Abraham K."/>
            <person name="Ali S."/>
            <person name="Alsbrooks S.L."/>
            <person name="Anim B.N."/>
            <person name="Anosike U.S."/>
            <person name="Attaway T."/>
            <person name="Bandaranaike D.P."/>
            <person name="Battles P.K."/>
            <person name="Bell S.N."/>
            <person name="Bell A.V."/>
            <person name="Beltran B."/>
            <person name="Bickham C."/>
            <person name="Bustamante Y."/>
            <person name="Caleb T."/>
            <person name="Canada A."/>
            <person name="Cardenas V."/>
            <person name="Carter K."/>
            <person name="Chacko J."/>
            <person name="Chandrabose M.N."/>
            <person name="Chavez D."/>
            <person name="Chavez A."/>
            <person name="Chen L."/>
            <person name="Chu H.-S."/>
            <person name="Claassen K.J."/>
            <person name="Cockrell R."/>
            <person name="Collins M."/>
            <person name="Cooper J.A."/>
            <person name="Cree A."/>
            <person name="Curry S.M."/>
            <person name="Da Y."/>
            <person name="Dao M.D."/>
            <person name="Das B."/>
            <person name="Davila M.-L."/>
            <person name="Davy-Carroll L."/>
            <person name="Denson S."/>
            <person name="Dinh H."/>
            <person name="Ebong V.E."/>
            <person name="Edwards J.R."/>
            <person name="Egan A."/>
            <person name="El-Daye J."/>
            <person name="Escobedo L."/>
            <person name="Fernandez S."/>
            <person name="Fernando P.R."/>
            <person name="Flagg N."/>
            <person name="Forbes L.D."/>
            <person name="Fowler R.G."/>
            <person name="Fu Q."/>
            <person name="Gabisi R.A."/>
            <person name="Ganer J."/>
            <person name="Garbino Pronczuk A."/>
            <person name="Garcia R.M."/>
            <person name="Garner T."/>
            <person name="Garrett T.E."/>
            <person name="Gonzalez D.A."/>
            <person name="Hamid H."/>
            <person name="Hawkins E.S."/>
            <person name="Hirani K."/>
            <person name="Hogues M.E."/>
            <person name="Hollins B."/>
            <person name="Hsiao C.-H."/>
            <person name="Jabil R."/>
            <person name="James M.L."/>
            <person name="Jhangiani S.N."/>
            <person name="Johnson B."/>
            <person name="Johnson Q."/>
            <person name="Joshi V."/>
            <person name="Kalu J.B."/>
            <person name="Kam C."/>
            <person name="Kashfia A."/>
            <person name="Keebler J."/>
            <person name="Kisamo H."/>
            <person name="Kovar C.L."/>
            <person name="Lago L.A."/>
            <person name="Lai C.-Y."/>
            <person name="Laidlaw J."/>
            <person name="Lara F."/>
            <person name="Le T.-K."/>
            <person name="Lee S.L."/>
            <person name="Legall F.H."/>
            <person name="Lemon S.J."/>
            <person name="Lewis L.R."/>
            <person name="Li B."/>
            <person name="Liu Y."/>
            <person name="Liu Y.-S."/>
            <person name="Lopez J."/>
            <person name="Lozado R.J."/>
            <person name="Lu J."/>
            <person name="Madu R.C."/>
            <person name="Maheshwari M."/>
            <person name="Maheshwari R."/>
            <person name="Malloy K."/>
            <person name="Martinez E."/>
            <person name="Mathew T."/>
            <person name="Mercado I.C."/>
            <person name="Mercado C."/>
            <person name="Meyer B."/>
            <person name="Montgomery K."/>
            <person name="Morgan M.B."/>
            <person name="Munidasa M."/>
            <person name="Nazareth L.V."/>
            <person name="Nelson J."/>
            <person name="Ng B.M."/>
            <person name="Nguyen N.B."/>
            <person name="Nguyen P.Q."/>
            <person name="Nguyen T."/>
            <person name="Obregon M."/>
            <person name="Okwuonu G.O."/>
            <person name="Onwere C.G."/>
            <person name="Orozco G."/>
            <person name="Parra A."/>
            <person name="Patel S."/>
            <person name="Patil S."/>
            <person name="Perez A."/>
            <person name="Perez Y."/>
            <person name="Pham C."/>
            <person name="Primus E.L."/>
            <person name="Pu L.-L."/>
            <person name="Puazo M."/>
            <person name="Qin X."/>
            <person name="Quiroz J.B."/>
            <person name="Reese J."/>
            <person name="Richards S."/>
            <person name="Rives C.M."/>
            <person name="Robberts R."/>
            <person name="Ruiz S.J."/>
            <person name="Ruiz M.J."/>
            <person name="Santibanez J."/>
            <person name="Schneider B.W."/>
            <person name="Sisson I."/>
            <person name="Smith M."/>
            <person name="Sodergren E."/>
            <person name="Song X.-Z."/>
            <person name="Song B.B."/>
            <person name="Summersgill H."/>
            <person name="Thelus R."/>
            <person name="Thornton R.D."/>
            <person name="Trejos Z.Y."/>
            <person name="Usmani K."/>
            <person name="Vattathil S."/>
            <person name="Villasana D."/>
            <person name="Walker D.L."/>
            <person name="Wang S."/>
            <person name="Wang K."/>
            <person name="White C.S."/>
            <person name="Williams A.C."/>
            <person name="Williamson J."/>
            <person name="Wilson K."/>
            <person name="Woghiren I.O."/>
            <person name="Woodworth J.R."/>
            <person name="Worley K.C."/>
            <person name="Wright R.A."/>
            <person name="Wu W."/>
            <person name="Young L."/>
            <person name="Zhang L."/>
            <person name="Zhang J."/>
            <person name="Zhu Y."/>
            <person name="Muzny D.M."/>
            <person name="Weinstock G."/>
            <person name="Gibbs R.A."/>
        </authorList>
    </citation>
    <scope>NUCLEOTIDE SEQUENCE [LARGE SCALE GENOMIC DNA]</scope>
    <source>
        <strain evidence="2">LSR1</strain>
    </source>
</reference>
<evidence type="ECO:0008006" key="3">
    <source>
        <dbReference type="Google" id="ProtNLM"/>
    </source>
</evidence>
<dbReference type="Proteomes" id="UP000007819">
    <property type="component" value="Chromosome X"/>
</dbReference>
<evidence type="ECO:0000313" key="2">
    <source>
        <dbReference type="Proteomes" id="UP000007819"/>
    </source>
</evidence>
<sequence>MTAAEIFDVVTGKSKKPVLTKSSSETEDDARKSILYEQKSATSISLLQEKFYGYVMDPVESMACHTSKLENLSKQLVQSGEPISDSMLMTKILMTLPDTYKHFYSAWDSMSS</sequence>
<dbReference type="OrthoDB" id="6593005at2759"/>
<dbReference type="KEGG" id="api:107883673"/>
<dbReference type="RefSeq" id="XP_016659665.1">
    <property type="nucleotide sequence ID" value="XM_016804176.1"/>
</dbReference>
<accession>A0A8R2H4I7</accession>
<proteinExistence type="predicted"/>
<keyword evidence="2" id="KW-1185">Reference proteome</keyword>
<evidence type="ECO:0000313" key="1">
    <source>
        <dbReference type="EnsemblMetazoa" id="XP_016659665.1"/>
    </source>
</evidence>
<dbReference type="Pfam" id="PF14223">
    <property type="entry name" value="Retrotran_gag_2"/>
    <property type="match status" value="1"/>
</dbReference>
<name>A0A8R2H4I7_ACYPI</name>
<dbReference type="GeneID" id="107883673"/>
<reference evidence="1" key="2">
    <citation type="submission" date="2022-06" db="UniProtKB">
        <authorList>
            <consortium name="EnsemblMetazoa"/>
        </authorList>
    </citation>
    <scope>IDENTIFICATION</scope>
</reference>
<organism evidence="1 2">
    <name type="scientific">Acyrthosiphon pisum</name>
    <name type="common">Pea aphid</name>
    <dbReference type="NCBI Taxonomy" id="7029"/>
    <lineage>
        <taxon>Eukaryota</taxon>
        <taxon>Metazoa</taxon>
        <taxon>Ecdysozoa</taxon>
        <taxon>Arthropoda</taxon>
        <taxon>Hexapoda</taxon>
        <taxon>Insecta</taxon>
        <taxon>Pterygota</taxon>
        <taxon>Neoptera</taxon>
        <taxon>Paraneoptera</taxon>
        <taxon>Hemiptera</taxon>
        <taxon>Sternorrhyncha</taxon>
        <taxon>Aphidomorpha</taxon>
        <taxon>Aphidoidea</taxon>
        <taxon>Aphididae</taxon>
        <taxon>Macrosiphini</taxon>
        <taxon>Acyrthosiphon</taxon>
    </lineage>
</organism>
<dbReference type="EnsemblMetazoa" id="XM_016804176.1">
    <property type="protein sequence ID" value="XP_016659665.1"/>
    <property type="gene ID" value="LOC107883673"/>
</dbReference>